<evidence type="ECO:0000313" key="1">
    <source>
        <dbReference type="EMBL" id="ABD40456.1"/>
    </source>
</evidence>
<evidence type="ECO:0000313" key="2">
    <source>
        <dbReference type="Proteomes" id="UP000001941"/>
    </source>
</evidence>
<accession>Q2FL60</accession>
<proteinExistence type="predicted"/>
<dbReference type="EMBL" id="CP000254">
    <property type="protein sequence ID" value="ABD40456.1"/>
    <property type="molecule type" value="Genomic_DNA"/>
</dbReference>
<name>Q2FL60_METHJ</name>
<keyword evidence="2" id="KW-1185">Reference proteome</keyword>
<dbReference type="InParanoid" id="Q2FL60"/>
<dbReference type="GeneID" id="3922470"/>
<dbReference type="HOGENOM" id="CLU_178214_0_0_2"/>
<protein>
    <submittedName>
        <fullName evidence="1">Uncharacterized protein</fullName>
    </submittedName>
</protein>
<dbReference type="OrthoDB" id="119283at2157"/>
<gene>
    <name evidence="1" type="ordered locus">Mhun_0703</name>
</gene>
<organism evidence="1 2">
    <name type="scientific">Methanospirillum hungatei JF-1 (strain ATCC 27890 / DSM 864 / NBRC 100397 / JF-1)</name>
    <dbReference type="NCBI Taxonomy" id="323259"/>
    <lineage>
        <taxon>Archaea</taxon>
        <taxon>Methanobacteriati</taxon>
        <taxon>Methanobacteriota</taxon>
        <taxon>Stenosarchaea group</taxon>
        <taxon>Methanomicrobia</taxon>
        <taxon>Methanomicrobiales</taxon>
        <taxon>Methanospirillaceae</taxon>
        <taxon>Methanospirillum</taxon>
    </lineage>
</organism>
<dbReference type="RefSeq" id="WP_011447739.1">
    <property type="nucleotide sequence ID" value="NC_007796.1"/>
</dbReference>
<dbReference type="AlphaFoldDB" id="Q2FL60"/>
<dbReference type="Proteomes" id="UP000001941">
    <property type="component" value="Chromosome"/>
</dbReference>
<dbReference type="KEGG" id="mhu:Mhun_0703"/>
<reference evidence="2" key="1">
    <citation type="journal article" date="2016" name="Stand. Genomic Sci.">
        <title>Complete genome sequence of Methanospirillum hungatei type strain JF1.</title>
        <authorList>
            <person name="Gunsalus R.P."/>
            <person name="Cook L.E."/>
            <person name="Crable B."/>
            <person name="Rohlin L."/>
            <person name="McDonald E."/>
            <person name="Mouttaki H."/>
            <person name="Sieber J.R."/>
            <person name="Poweleit N."/>
            <person name="Zhou H."/>
            <person name="Lapidus A.L."/>
            <person name="Daligault H.E."/>
            <person name="Land M."/>
            <person name="Gilna P."/>
            <person name="Ivanova N."/>
            <person name="Kyrpides N."/>
            <person name="Culley D.E."/>
            <person name="McInerney M.J."/>
        </authorList>
    </citation>
    <scope>NUCLEOTIDE SEQUENCE [LARGE SCALE GENOMIC DNA]</scope>
    <source>
        <strain evidence="2">ATCC 27890 / DSM 864 / NBRC 100397 / JF-1</strain>
    </source>
</reference>
<sequence length="103" mass="11552">MTFIVTSERDKPPIRYEKVGRLRPGEEGMIDVITDGNGVIRSIPTGDLILMLNGLTVPGLKLSESGNRIIISDEYAVLVTQVRGIIRDWPRKKAALFLMEERD</sequence>
<dbReference type="STRING" id="323259.Mhun_0703"/>
<dbReference type="EnsemblBacteria" id="ABD40456">
    <property type="protein sequence ID" value="ABD40456"/>
    <property type="gene ID" value="Mhun_0703"/>
</dbReference>